<evidence type="ECO:0000313" key="12">
    <source>
        <dbReference type="Proteomes" id="UP001139488"/>
    </source>
</evidence>
<evidence type="ECO:0000259" key="8">
    <source>
        <dbReference type="Pfam" id="PF00924"/>
    </source>
</evidence>
<dbReference type="Pfam" id="PF21088">
    <property type="entry name" value="MS_channel_1st"/>
    <property type="match status" value="1"/>
</dbReference>
<gene>
    <name evidence="11" type="ORF">LNL84_07485</name>
</gene>
<dbReference type="RefSeq" id="WP_244356442.1">
    <property type="nucleotide sequence ID" value="NZ_JAJNNZ010000004.1"/>
</dbReference>
<keyword evidence="6 7" id="KW-0472">Membrane</keyword>
<evidence type="ECO:0000259" key="10">
    <source>
        <dbReference type="Pfam" id="PF21088"/>
    </source>
</evidence>
<comment type="similarity">
    <text evidence="2 7">Belongs to the MscS (TC 1.A.23) family.</text>
</comment>
<dbReference type="Pfam" id="PF21082">
    <property type="entry name" value="MS_channel_3rd"/>
    <property type="match status" value="1"/>
</dbReference>
<reference evidence="11" key="1">
    <citation type="submission" date="2021-11" db="EMBL/GenBank/DDBJ databases">
        <title>Vibrio ZSDE26 sp. nov. and Vibrio ZSDZ34 sp. nov., isolated from coastal seawater in Qingdao.</title>
        <authorList>
            <person name="Zhang P."/>
        </authorList>
    </citation>
    <scope>NUCLEOTIDE SEQUENCE</scope>
    <source>
        <strain evidence="11">ZSDZ34</strain>
    </source>
</reference>
<dbReference type="Proteomes" id="UP001139488">
    <property type="component" value="Unassembled WGS sequence"/>
</dbReference>
<name>A0A9X2AYI3_9VIBR</name>
<comment type="caution">
    <text evidence="7">Lacks conserved residue(s) required for the propagation of feature annotation.</text>
</comment>
<keyword evidence="5 7" id="KW-1133">Transmembrane helix</keyword>
<dbReference type="InterPro" id="IPR049142">
    <property type="entry name" value="MS_channel_1st"/>
</dbReference>
<dbReference type="PANTHER" id="PTHR30221">
    <property type="entry name" value="SMALL-CONDUCTANCE MECHANOSENSITIVE CHANNEL"/>
    <property type="match status" value="1"/>
</dbReference>
<organism evidence="11 12">
    <name type="scientific">Vibrio gelatinilyticus</name>
    <dbReference type="NCBI Taxonomy" id="2893468"/>
    <lineage>
        <taxon>Bacteria</taxon>
        <taxon>Pseudomonadati</taxon>
        <taxon>Pseudomonadota</taxon>
        <taxon>Gammaproteobacteria</taxon>
        <taxon>Vibrionales</taxon>
        <taxon>Vibrionaceae</taxon>
        <taxon>Vibrio</taxon>
    </lineage>
</organism>
<evidence type="ECO:0000256" key="1">
    <source>
        <dbReference type="ARBA" id="ARBA00004651"/>
    </source>
</evidence>
<dbReference type="Gene3D" id="1.10.287.1260">
    <property type="match status" value="1"/>
</dbReference>
<keyword evidence="4 7" id="KW-0812">Transmembrane</keyword>
<evidence type="ECO:0000256" key="4">
    <source>
        <dbReference type="ARBA" id="ARBA00022692"/>
    </source>
</evidence>
<comment type="subunit">
    <text evidence="7">Homoheptamer.</text>
</comment>
<dbReference type="InterPro" id="IPR011014">
    <property type="entry name" value="MscS_channel_TM-2"/>
</dbReference>
<dbReference type="EMBL" id="JAJNNZ010000004">
    <property type="protein sequence ID" value="MCJ2376678.1"/>
    <property type="molecule type" value="Genomic_DNA"/>
</dbReference>
<keyword evidence="7" id="KW-0997">Cell inner membrane</keyword>
<sequence length="545" mass="61528">MINTIRHIFFTFLILFGLSGYVNAESIQSLAATQSELDVELTAIAEADPSERLFLEDVLQRKNVALRVKIASLVDKDADNKEFEKLVKQQILFLDNLLEHSKLELIRITKLTRKAKGSERTNLEFEAQKRIETMGTYYSEIVDTIEWGSKIGLQLSAEEALLKEELQERAEFLYNGILYLETKQKDVKKRLGYALEENKTELVQASVKYTELVALMVASLESTTSLMETYKLDTTEYRQLIFSVTGDINSDVLDFNIALGLLEEWASGFKDWAFDNTPSIIVKVLVFCLILWIAKSLSKVAAKAIKKSVSHSKMNFSHLMQDFFVSIGSKAVMFIGILIALSQLGIELAPLLTGFGVAGVIIGFALQDTLSNFASGLMILIYRPFDVDDMVEVASITGKVSHMSLVSTTVKTIDNQILVIPNNKIWGDVIKNITAETVRRVDMVFGIGYQDDIDKAKAVFAEILEAHPLVLKSPEPMIKLHVLNESSVDFVVRPWVKTDDYWDVYWDVTETVKKRLDSEGITIPFPQRDVHLYQHQVDNQQSENT</sequence>
<dbReference type="SUPFAM" id="SSF50182">
    <property type="entry name" value="Sm-like ribonucleoproteins"/>
    <property type="match status" value="1"/>
</dbReference>
<comment type="caution">
    <text evidence="11">The sequence shown here is derived from an EMBL/GenBank/DDBJ whole genome shotgun (WGS) entry which is preliminary data.</text>
</comment>
<evidence type="ECO:0000256" key="2">
    <source>
        <dbReference type="ARBA" id="ARBA00008017"/>
    </source>
</evidence>
<evidence type="ECO:0000256" key="5">
    <source>
        <dbReference type="ARBA" id="ARBA00022989"/>
    </source>
</evidence>
<comment type="subcellular location">
    <subcellularLocation>
        <location evidence="7">Cell inner membrane</location>
        <topology evidence="7">Multi-pass membrane protein</topology>
    </subcellularLocation>
    <subcellularLocation>
        <location evidence="1">Cell membrane</location>
        <topology evidence="1">Multi-pass membrane protein</topology>
    </subcellularLocation>
</comment>
<evidence type="ECO:0000256" key="6">
    <source>
        <dbReference type="ARBA" id="ARBA00023136"/>
    </source>
</evidence>
<dbReference type="InterPro" id="IPR010920">
    <property type="entry name" value="LSM_dom_sf"/>
</dbReference>
<feature type="domain" description="Mechanosensitive ion channel MscS C-terminal" evidence="9">
    <location>
        <begin position="441"/>
        <end position="523"/>
    </location>
</feature>
<dbReference type="AlphaFoldDB" id="A0A9X2AYI3"/>
<dbReference type="InterPro" id="IPR006685">
    <property type="entry name" value="MscS_channel_2nd"/>
</dbReference>
<keyword evidence="7" id="KW-0407">Ion channel</keyword>
<dbReference type="Pfam" id="PF00924">
    <property type="entry name" value="MS_channel_2nd"/>
    <property type="match status" value="1"/>
</dbReference>
<feature type="transmembrane region" description="Helical" evidence="7">
    <location>
        <begin position="280"/>
        <end position="302"/>
    </location>
</feature>
<dbReference type="InterPro" id="IPR011066">
    <property type="entry name" value="MscS_channel_C_sf"/>
</dbReference>
<dbReference type="SUPFAM" id="SSF82689">
    <property type="entry name" value="Mechanosensitive channel protein MscS (YggB), C-terminal domain"/>
    <property type="match status" value="1"/>
</dbReference>
<dbReference type="InterPro" id="IPR045275">
    <property type="entry name" value="MscS_archaea/bacteria_type"/>
</dbReference>
<keyword evidence="3" id="KW-1003">Cell membrane</keyword>
<evidence type="ECO:0000259" key="9">
    <source>
        <dbReference type="Pfam" id="PF21082"/>
    </source>
</evidence>
<feature type="transmembrane region" description="Helical" evidence="7">
    <location>
        <begin position="323"/>
        <end position="342"/>
    </location>
</feature>
<accession>A0A9X2AYI3</accession>
<evidence type="ECO:0000313" key="11">
    <source>
        <dbReference type="EMBL" id="MCJ2376678.1"/>
    </source>
</evidence>
<keyword evidence="7" id="KW-0813">Transport</keyword>
<feature type="domain" description="Mechanosensitive ion channel transmembrane helices 2/3" evidence="10">
    <location>
        <begin position="332"/>
        <end position="367"/>
    </location>
</feature>
<proteinExistence type="inferred from homology"/>
<keyword evidence="7" id="KW-0406">Ion transport</keyword>
<dbReference type="InterPro" id="IPR049278">
    <property type="entry name" value="MS_channel_C"/>
</dbReference>
<dbReference type="GO" id="GO:0008381">
    <property type="term" value="F:mechanosensitive monoatomic ion channel activity"/>
    <property type="evidence" value="ECO:0007669"/>
    <property type="project" value="InterPro"/>
</dbReference>
<keyword evidence="12" id="KW-1185">Reference proteome</keyword>
<evidence type="ECO:0000256" key="3">
    <source>
        <dbReference type="ARBA" id="ARBA00022475"/>
    </source>
</evidence>
<dbReference type="GO" id="GO:0005886">
    <property type="term" value="C:plasma membrane"/>
    <property type="evidence" value="ECO:0007669"/>
    <property type="project" value="UniProtKB-SubCell"/>
</dbReference>
<dbReference type="Gene3D" id="3.30.70.100">
    <property type="match status" value="1"/>
</dbReference>
<protein>
    <recommendedName>
        <fullName evidence="7">Small-conductance mechanosensitive channel</fullName>
    </recommendedName>
</protein>
<evidence type="ECO:0000256" key="7">
    <source>
        <dbReference type="RuleBase" id="RU369025"/>
    </source>
</evidence>
<dbReference type="SUPFAM" id="SSF82861">
    <property type="entry name" value="Mechanosensitive channel protein MscS (YggB), transmembrane region"/>
    <property type="match status" value="1"/>
</dbReference>
<dbReference type="PANTHER" id="PTHR30221:SF1">
    <property type="entry name" value="SMALL-CONDUCTANCE MECHANOSENSITIVE CHANNEL"/>
    <property type="match status" value="1"/>
</dbReference>
<comment type="function">
    <text evidence="7">Mechanosensitive channel that participates in the regulation of osmotic pressure changes within the cell, opening in response to stretch forces in the membrane lipid bilayer, without the need for other proteins. Contributes to normal resistance to hypoosmotic shock. Forms an ion channel of 1.0 nanosiemens conductance with a slight preference for anions.</text>
</comment>
<feature type="domain" description="Mechanosensitive ion channel MscS" evidence="8">
    <location>
        <begin position="368"/>
        <end position="434"/>
    </location>
</feature>
<dbReference type="InterPro" id="IPR023408">
    <property type="entry name" value="MscS_beta-dom_sf"/>
</dbReference>
<dbReference type="Gene3D" id="2.30.30.60">
    <property type="match status" value="1"/>
</dbReference>